<feature type="region of interest" description="Disordered" evidence="12">
    <location>
        <begin position="566"/>
        <end position="595"/>
    </location>
</feature>
<evidence type="ECO:0000259" key="13">
    <source>
        <dbReference type="PROSITE" id="PS50835"/>
    </source>
</evidence>
<sequence>MKVHLLSSDHETAQESQWEVPFDPSLKEVTVSLSGPAPQIELRDPLGRIVGERQGLTELLNIPNSARVVNLKNPRPGPWTLKVGCSGRHTLRVTGVSNLDFRAGFSSIPVTEFSRTRERPIKGLKPPGLVTNMELVSLGGRSLRTVPVPLPDDGGSGGIWRIPEFRTPSQSFFLKVSGNDGDGYNFHRLSSVSYTNIIPEPPRVSMPTVVRGFYMQPATIDCSVESDLPYKLRFTRGGSTIGDERNYESPVKASWEIPHASGKPPPVLHPPVNVTSFPGTVAVLSCQVQGFVRHNLTWYRAGTALSYRSGRVKVLANSSLEISWIRSQDAGPYQCRATNAHGESQAVVWLVVLEVRISCSASGSPPPKVFWSHGNILLSNHHRMSISESGMLTIRGAVPEDAGNYTCLATNEAGTASQSVTVSYAEPPSISVAQQVVMVIAGEDASLECQASGTPPPLVKWQKGDLDLGTVPFAEQDVHRGTLRIRGVQDLDSGDYTCVASNIAGSASAVVVLQDGRPIFGKSSGHVGTSQLPTGALQIQREVGSKPTAAIEEIEAVQLRASSLREWAERRSPHPRPVQGLGGVKSQTADLLSQH</sequence>
<keyword evidence="3" id="KW-0812">Transmembrane</keyword>
<keyword evidence="10" id="KW-0393">Immunoglobulin domain</keyword>
<dbReference type="PROSITE" id="PS50835">
    <property type="entry name" value="IG_LIKE"/>
    <property type="match status" value="2"/>
</dbReference>
<proteinExistence type="predicted"/>
<dbReference type="SMART" id="SM00409">
    <property type="entry name" value="IG"/>
    <property type="match status" value="3"/>
</dbReference>
<comment type="caution">
    <text evidence="14">The sequence shown here is derived from an EMBL/GenBank/DDBJ whole genome shotgun (WGS) entry which is preliminary data.</text>
</comment>
<dbReference type="Gene3D" id="2.60.40.10">
    <property type="entry name" value="Immunoglobulins"/>
    <property type="match status" value="3"/>
</dbReference>
<dbReference type="Proteomes" id="UP000830375">
    <property type="component" value="Unassembled WGS sequence"/>
</dbReference>
<dbReference type="Pfam" id="PF23560">
    <property type="entry name" value="GBD_Hemicentin"/>
    <property type="match status" value="1"/>
</dbReference>
<evidence type="ECO:0000256" key="10">
    <source>
        <dbReference type="ARBA" id="ARBA00023319"/>
    </source>
</evidence>
<dbReference type="InterPro" id="IPR013783">
    <property type="entry name" value="Ig-like_fold"/>
</dbReference>
<gene>
    <name evidence="14" type="ORF">H4Q32_007153</name>
</gene>
<keyword evidence="7" id="KW-1015">Disulfide bond</keyword>
<feature type="compositionally biased region" description="Polar residues" evidence="12">
    <location>
        <begin position="585"/>
        <end position="595"/>
    </location>
</feature>
<evidence type="ECO:0000256" key="8">
    <source>
        <dbReference type="ARBA" id="ARBA00023180"/>
    </source>
</evidence>
<accession>A0ABQ8MG49</accession>
<dbReference type="InterPro" id="IPR036179">
    <property type="entry name" value="Ig-like_dom_sf"/>
</dbReference>
<dbReference type="SUPFAM" id="SSF48726">
    <property type="entry name" value="Immunoglobulin"/>
    <property type="match status" value="3"/>
</dbReference>
<evidence type="ECO:0000256" key="5">
    <source>
        <dbReference type="ARBA" id="ARBA00022989"/>
    </source>
</evidence>
<keyword evidence="5" id="KW-1133">Transmembrane helix</keyword>
<dbReference type="InterPro" id="IPR003598">
    <property type="entry name" value="Ig_sub2"/>
</dbReference>
<evidence type="ECO:0000256" key="3">
    <source>
        <dbReference type="ARBA" id="ARBA00022692"/>
    </source>
</evidence>
<evidence type="ECO:0000256" key="9">
    <source>
        <dbReference type="ARBA" id="ARBA00023306"/>
    </source>
</evidence>
<keyword evidence="2" id="KW-0963">Cytoplasm</keyword>
<feature type="domain" description="Ig-like" evidence="13">
    <location>
        <begin position="428"/>
        <end position="514"/>
    </location>
</feature>
<keyword evidence="6" id="KW-0472">Membrane</keyword>
<keyword evidence="15" id="KW-1185">Reference proteome</keyword>
<evidence type="ECO:0000313" key="15">
    <source>
        <dbReference type="Proteomes" id="UP000830375"/>
    </source>
</evidence>
<comment type="subcellular location">
    <subcellularLocation>
        <location evidence="1">Cytoplasm</location>
    </subcellularLocation>
    <subcellularLocation>
        <location evidence="11">Endomembrane system</location>
        <topology evidence="11">Single-pass type I membrane protein</topology>
    </subcellularLocation>
</comment>
<dbReference type="EMBL" id="JACTAM010000008">
    <property type="protein sequence ID" value="KAI2661531.1"/>
    <property type="molecule type" value="Genomic_DNA"/>
</dbReference>
<keyword evidence="4" id="KW-0732">Signal</keyword>
<evidence type="ECO:0000256" key="6">
    <source>
        <dbReference type="ARBA" id="ARBA00023136"/>
    </source>
</evidence>
<dbReference type="Pfam" id="PF13927">
    <property type="entry name" value="Ig_3"/>
    <property type="match status" value="1"/>
</dbReference>
<dbReference type="Pfam" id="PF07679">
    <property type="entry name" value="I-set"/>
    <property type="match status" value="2"/>
</dbReference>
<evidence type="ECO:0000256" key="7">
    <source>
        <dbReference type="ARBA" id="ARBA00023157"/>
    </source>
</evidence>
<evidence type="ECO:0000256" key="4">
    <source>
        <dbReference type="ARBA" id="ARBA00022729"/>
    </source>
</evidence>
<protein>
    <submittedName>
        <fullName evidence="14">Hemicentin-1</fullName>
    </submittedName>
</protein>
<dbReference type="InterPro" id="IPR007110">
    <property type="entry name" value="Ig-like_dom"/>
</dbReference>
<keyword evidence="8" id="KW-0325">Glycoprotein</keyword>
<keyword evidence="9" id="KW-0131">Cell cycle</keyword>
<dbReference type="InterPro" id="IPR003599">
    <property type="entry name" value="Ig_sub"/>
</dbReference>
<dbReference type="InterPro" id="IPR052280">
    <property type="entry name" value="HEPACAM_domain"/>
</dbReference>
<evidence type="ECO:0000256" key="1">
    <source>
        <dbReference type="ARBA" id="ARBA00004496"/>
    </source>
</evidence>
<dbReference type="InterPro" id="IPR013098">
    <property type="entry name" value="Ig_I-set"/>
</dbReference>
<evidence type="ECO:0000256" key="11">
    <source>
        <dbReference type="ARBA" id="ARBA00046288"/>
    </source>
</evidence>
<dbReference type="SMART" id="SM00408">
    <property type="entry name" value="IGc2"/>
    <property type="match status" value="3"/>
</dbReference>
<name>A0ABQ8MG49_LABRO</name>
<evidence type="ECO:0000256" key="12">
    <source>
        <dbReference type="SAM" id="MobiDB-lite"/>
    </source>
</evidence>
<reference evidence="14 15" key="1">
    <citation type="submission" date="2022-01" db="EMBL/GenBank/DDBJ databases">
        <title>A high-quality chromosome-level genome assembly of rohu carp, Labeo rohita.</title>
        <authorList>
            <person name="Arick M.A. II"/>
            <person name="Hsu C.-Y."/>
            <person name="Magbanua Z."/>
            <person name="Pechanova O."/>
            <person name="Grover C."/>
            <person name="Miller E."/>
            <person name="Thrash A."/>
            <person name="Ezzel L."/>
            <person name="Alam S."/>
            <person name="Benzie J."/>
            <person name="Hamilton M."/>
            <person name="Karsi A."/>
            <person name="Lawrence M.L."/>
            <person name="Peterson D.G."/>
        </authorList>
    </citation>
    <scope>NUCLEOTIDE SEQUENCE [LARGE SCALE GENOMIC DNA]</scope>
    <source>
        <strain evidence="15">BAU-BD-2019</strain>
        <tissue evidence="14">Blood</tissue>
    </source>
</reference>
<dbReference type="InterPro" id="IPR056475">
    <property type="entry name" value="GBD_Hemicentin/VWA7"/>
</dbReference>
<evidence type="ECO:0000256" key="2">
    <source>
        <dbReference type="ARBA" id="ARBA00022490"/>
    </source>
</evidence>
<dbReference type="PANTHER" id="PTHR44888">
    <property type="entry name" value="HEPACAM FAMILY MEMBER 2-RELATED"/>
    <property type="match status" value="1"/>
</dbReference>
<organism evidence="14 15">
    <name type="scientific">Labeo rohita</name>
    <name type="common">Indian major carp</name>
    <name type="synonym">Cyprinus rohita</name>
    <dbReference type="NCBI Taxonomy" id="84645"/>
    <lineage>
        <taxon>Eukaryota</taxon>
        <taxon>Metazoa</taxon>
        <taxon>Chordata</taxon>
        <taxon>Craniata</taxon>
        <taxon>Vertebrata</taxon>
        <taxon>Euteleostomi</taxon>
        <taxon>Actinopterygii</taxon>
        <taxon>Neopterygii</taxon>
        <taxon>Teleostei</taxon>
        <taxon>Ostariophysi</taxon>
        <taxon>Cypriniformes</taxon>
        <taxon>Cyprinidae</taxon>
        <taxon>Labeoninae</taxon>
        <taxon>Labeonini</taxon>
        <taxon>Labeo</taxon>
    </lineage>
</organism>
<feature type="domain" description="Ig-like" evidence="13">
    <location>
        <begin position="265"/>
        <end position="423"/>
    </location>
</feature>
<evidence type="ECO:0000313" key="14">
    <source>
        <dbReference type="EMBL" id="KAI2661531.1"/>
    </source>
</evidence>
<dbReference type="PANTHER" id="PTHR44888:SF3">
    <property type="entry name" value="HEMICENTIN 2"/>
    <property type="match status" value="1"/>
</dbReference>